<name>A0A291QUT7_9BACT</name>
<evidence type="ECO:0000313" key="2">
    <source>
        <dbReference type="EMBL" id="ATL47633.1"/>
    </source>
</evidence>
<accession>A0A291QUT7</accession>
<reference evidence="2 3" key="1">
    <citation type="submission" date="2017-10" db="EMBL/GenBank/DDBJ databases">
        <title>Paenichitinophaga pekingensis gen. nov., sp. nov., isolated from activated sludge.</title>
        <authorList>
            <person name="Jin D."/>
            <person name="Kong X."/>
            <person name="Deng Y."/>
            <person name="Bai Z."/>
        </authorList>
    </citation>
    <scope>NUCLEOTIDE SEQUENCE [LARGE SCALE GENOMIC DNA]</scope>
    <source>
        <strain evidence="2 3">13</strain>
    </source>
</reference>
<gene>
    <name evidence="2" type="ORF">COR50_10910</name>
</gene>
<dbReference type="KEGG" id="cbae:COR50_10910"/>
<dbReference type="EMBL" id="CP023777">
    <property type="protein sequence ID" value="ATL47633.1"/>
    <property type="molecule type" value="Genomic_DNA"/>
</dbReference>
<dbReference type="OrthoDB" id="662308at2"/>
<keyword evidence="3" id="KW-1185">Reference proteome</keyword>
<dbReference type="AlphaFoldDB" id="A0A291QUT7"/>
<keyword evidence="1" id="KW-0732">Signal</keyword>
<evidence type="ECO:0000256" key="1">
    <source>
        <dbReference type="SAM" id="SignalP"/>
    </source>
</evidence>
<feature type="chain" id="PRO_5011973850" evidence="1">
    <location>
        <begin position="24"/>
        <end position="237"/>
    </location>
</feature>
<protein>
    <submittedName>
        <fullName evidence="2">Uncharacterized protein</fullName>
    </submittedName>
</protein>
<dbReference type="Proteomes" id="UP000220133">
    <property type="component" value="Chromosome"/>
</dbReference>
<dbReference type="RefSeq" id="WP_098194010.1">
    <property type="nucleotide sequence ID" value="NZ_CP023777.1"/>
</dbReference>
<organism evidence="2 3">
    <name type="scientific">Chitinophaga caeni</name>
    <dbReference type="NCBI Taxonomy" id="2029983"/>
    <lineage>
        <taxon>Bacteria</taxon>
        <taxon>Pseudomonadati</taxon>
        <taxon>Bacteroidota</taxon>
        <taxon>Chitinophagia</taxon>
        <taxon>Chitinophagales</taxon>
        <taxon>Chitinophagaceae</taxon>
        <taxon>Chitinophaga</taxon>
    </lineage>
</organism>
<feature type="signal peptide" evidence="1">
    <location>
        <begin position="1"/>
        <end position="23"/>
    </location>
</feature>
<proteinExistence type="predicted"/>
<sequence length="237" mass="27316">MKQLVRFCVAALLFILVSTGLRAQEYMPPVLPKFSAVIKTGKIQLEWISGFKGIQQIGIQRSLDSVINFSTVGYASSPAAIRNAYLDNKPLPGRNFYRLFILFGNGKYMYSDVQEALPDSTIRGDAKLTAQEIREISKDENGSKEPERIPWKPSNYIYTTADGNVNIKLPDAPKQRFRVRFYEQTGEFLFEIKEIKEPFLILEKGIFLHSGWFKFEIFKGSSLMERWNFFIPLNYRS</sequence>
<evidence type="ECO:0000313" key="3">
    <source>
        <dbReference type="Proteomes" id="UP000220133"/>
    </source>
</evidence>